<gene>
    <name evidence="2" type="ORF">BG53_13175</name>
</gene>
<reference evidence="2 3" key="1">
    <citation type="submission" date="2014-02" db="EMBL/GenBank/DDBJ databases">
        <title>Genome sequence of Paenibacillus darwinianus reveals adaptive mechanisms for survival in Antarctic soils.</title>
        <authorList>
            <person name="Dsouza M."/>
            <person name="Taylor M.W."/>
            <person name="Turner S.J."/>
            <person name="Aislabie J."/>
        </authorList>
    </citation>
    <scope>NUCLEOTIDE SEQUENCE [LARGE SCALE GENOMIC DNA]</scope>
    <source>
        <strain evidence="2 3">CE1</strain>
    </source>
</reference>
<dbReference type="EMBL" id="JFHU01000057">
    <property type="protein sequence ID" value="EXX90609.1"/>
    <property type="molecule type" value="Genomic_DNA"/>
</dbReference>
<sequence>MCVLCGGFVVQEHWTEGRGSTGAASVTVGGGASRERQRDRRDRTAMANRILACYGLKLEDWNGSKYIVRDVKGSSEIVHDLGALWPAVEKLIKKTADPLDPALIGRLQQQQQQQQSGRP</sequence>
<evidence type="ECO:0000313" key="2">
    <source>
        <dbReference type="EMBL" id="EXX90609.1"/>
    </source>
</evidence>
<protein>
    <submittedName>
        <fullName evidence="2">Uncharacterized protein</fullName>
    </submittedName>
</protein>
<evidence type="ECO:0000256" key="1">
    <source>
        <dbReference type="SAM" id="MobiDB-lite"/>
    </source>
</evidence>
<dbReference type="AlphaFoldDB" id="A0A9W5S1S0"/>
<evidence type="ECO:0000313" key="3">
    <source>
        <dbReference type="Proteomes" id="UP000053750"/>
    </source>
</evidence>
<name>A0A9W5S1S0_9BACL</name>
<dbReference type="RefSeq" id="WP_036583360.1">
    <property type="nucleotide sequence ID" value="NZ_KK082204.1"/>
</dbReference>
<keyword evidence="3" id="KW-1185">Reference proteome</keyword>
<organism evidence="2 3">
    <name type="scientific">Paenibacillus darwinianus</name>
    <dbReference type="NCBI Taxonomy" id="1380763"/>
    <lineage>
        <taxon>Bacteria</taxon>
        <taxon>Bacillati</taxon>
        <taxon>Bacillota</taxon>
        <taxon>Bacilli</taxon>
        <taxon>Bacillales</taxon>
        <taxon>Paenibacillaceae</taxon>
        <taxon>Paenibacillus</taxon>
    </lineage>
</organism>
<proteinExistence type="predicted"/>
<comment type="caution">
    <text evidence="2">The sequence shown here is derived from an EMBL/GenBank/DDBJ whole genome shotgun (WGS) entry which is preliminary data.</text>
</comment>
<accession>A0A9W5S1S0</accession>
<dbReference type="OrthoDB" id="2086168at2"/>
<feature type="region of interest" description="Disordered" evidence="1">
    <location>
        <begin position="19"/>
        <end position="41"/>
    </location>
</feature>
<dbReference type="Proteomes" id="UP000053750">
    <property type="component" value="Unassembled WGS sequence"/>
</dbReference>